<dbReference type="VEuPathDB" id="FungiDB:PNEJI1_001157"/>
<gene>
    <name evidence="1" type="ORF">PNEJI1_001157</name>
</gene>
<name>L0PCD1_PNEJI</name>
<evidence type="ECO:0000313" key="1">
    <source>
        <dbReference type="EMBL" id="CCJ29759.1"/>
    </source>
</evidence>
<reference evidence="1 2" key="1">
    <citation type="journal article" date="2012" name="MBio">
        <title>De novo assembly of the Pneumocystis jirovecii genome from a single bronchoalveolar lavage fluid specimen from a patient.</title>
        <authorList>
            <person name="Cisse O.H."/>
            <person name="Pagni M."/>
            <person name="Hauser P.M."/>
        </authorList>
    </citation>
    <scope>NUCLEOTIDE SEQUENCE [LARGE SCALE GENOMIC DNA]</scope>
    <source>
        <strain evidence="1 2">SE8</strain>
    </source>
</reference>
<dbReference type="Proteomes" id="UP000010422">
    <property type="component" value="Unassembled WGS sequence"/>
</dbReference>
<accession>L0PCD1</accession>
<proteinExistence type="predicted"/>
<evidence type="ECO:0000313" key="2">
    <source>
        <dbReference type="Proteomes" id="UP000010422"/>
    </source>
</evidence>
<sequence length="61" mass="6934">MPFSSITSTIPGRSCSMEGTCNARIPIFPDVAVCIRTHFEHYKEHYAEEKTSNKFCPLKLL</sequence>
<dbReference type="AlphaFoldDB" id="L0PCD1"/>
<dbReference type="EMBL" id="CAKM01000213">
    <property type="protein sequence ID" value="CCJ29759.1"/>
    <property type="molecule type" value="Genomic_DNA"/>
</dbReference>
<organism evidence="2">
    <name type="scientific">Pneumocystis jirovecii</name>
    <name type="common">Human pneumocystis pneumonia agent</name>
    <dbReference type="NCBI Taxonomy" id="42068"/>
    <lineage>
        <taxon>Eukaryota</taxon>
        <taxon>Fungi</taxon>
        <taxon>Dikarya</taxon>
        <taxon>Ascomycota</taxon>
        <taxon>Taphrinomycotina</taxon>
        <taxon>Pneumocystomycetes</taxon>
        <taxon>Pneumocystaceae</taxon>
        <taxon>Pneumocystis</taxon>
    </lineage>
</organism>
<dbReference type="InParanoid" id="L0PCD1"/>
<protein>
    <submittedName>
        <fullName evidence="1">Uncharacterized protein</fullName>
    </submittedName>
</protein>
<comment type="caution">
    <text evidence="1">The sequence shown here is derived from an EMBL/GenBank/DDBJ whole genome shotgun (WGS) entry which is preliminary data.</text>
</comment>